<comment type="caution">
    <text evidence="1">The sequence shown here is derived from an EMBL/GenBank/DDBJ whole genome shotgun (WGS) entry which is preliminary data.</text>
</comment>
<gene>
    <name evidence="1" type="ORF">GOZ90_11040</name>
</gene>
<protein>
    <submittedName>
        <fullName evidence="1">Uncharacterized protein</fullName>
    </submittedName>
</protein>
<dbReference type="RefSeq" id="WP_156614696.1">
    <property type="nucleotide sequence ID" value="NZ_WPHR01000007.1"/>
</dbReference>
<organism evidence="1 2">
    <name type="scientific">Agrobacterium vitis</name>
    <name type="common">Rhizobium vitis</name>
    <dbReference type="NCBI Taxonomy" id="373"/>
    <lineage>
        <taxon>Bacteria</taxon>
        <taxon>Pseudomonadati</taxon>
        <taxon>Pseudomonadota</taxon>
        <taxon>Alphaproteobacteria</taxon>
        <taxon>Hyphomicrobiales</taxon>
        <taxon>Rhizobiaceae</taxon>
        <taxon>Rhizobium/Agrobacterium group</taxon>
        <taxon>Agrobacterium</taxon>
    </lineage>
</organism>
<evidence type="ECO:0000313" key="2">
    <source>
        <dbReference type="Proteomes" id="UP000477951"/>
    </source>
</evidence>
<sequence>MASGRERHDQGRLDRKKSPFLHGKENEIFFEISRVPLGFASSKQHKFATFGGNHEVSKIPRQLLKDGSNELFLVAMFLLASDAMLSTEMSYQRSSPEIRSDFRAANLSNDW</sequence>
<dbReference type="Proteomes" id="UP000477951">
    <property type="component" value="Unassembled WGS sequence"/>
</dbReference>
<accession>A0A6L6VG93</accession>
<dbReference type="EMBL" id="WPHR01000007">
    <property type="protein sequence ID" value="MUZ73219.1"/>
    <property type="molecule type" value="Genomic_DNA"/>
</dbReference>
<name>A0A6L6VG93_AGRVI</name>
<proteinExistence type="predicted"/>
<reference evidence="1 2" key="1">
    <citation type="submission" date="2019-12" db="EMBL/GenBank/DDBJ databases">
        <title>Whole-genome sequencing of Allorhizobium vitis.</title>
        <authorList>
            <person name="Gan H.M."/>
            <person name="Szegedi E."/>
            <person name="Burr T."/>
            <person name="Savka M.A."/>
        </authorList>
    </citation>
    <scope>NUCLEOTIDE SEQUENCE [LARGE SCALE GENOMIC DNA]</scope>
    <source>
        <strain evidence="1 2">CG516</strain>
    </source>
</reference>
<evidence type="ECO:0000313" key="1">
    <source>
        <dbReference type="EMBL" id="MUZ73219.1"/>
    </source>
</evidence>
<dbReference type="AlphaFoldDB" id="A0A6L6VG93"/>